<evidence type="ECO:0000256" key="1">
    <source>
        <dbReference type="SAM" id="MobiDB-lite"/>
    </source>
</evidence>
<evidence type="ECO:0000313" key="5">
    <source>
        <dbReference type="Proteomes" id="UP001371456"/>
    </source>
</evidence>
<dbReference type="SUPFAM" id="SSF48403">
    <property type="entry name" value="Ankyrin repeat"/>
    <property type="match status" value="1"/>
</dbReference>
<feature type="transmembrane region" description="Helical" evidence="2">
    <location>
        <begin position="558"/>
        <end position="582"/>
    </location>
</feature>
<dbReference type="AlphaFoldDB" id="A0AAN8Y754"/>
<name>A0AAN8Y754_SOLBU</name>
<dbReference type="PANTHER" id="PTHR24177:SF365">
    <property type="entry name" value="ANKYRIN REPEAT-CONTAINING PROTEIN NPR4-LIKE ISOFORM X1"/>
    <property type="match status" value="1"/>
</dbReference>
<dbReference type="InterPro" id="IPR026961">
    <property type="entry name" value="PGG_dom"/>
</dbReference>
<dbReference type="InterPro" id="IPR036770">
    <property type="entry name" value="Ankyrin_rpt-contain_sf"/>
</dbReference>
<keyword evidence="2" id="KW-1133">Transmembrane helix</keyword>
<sequence>MQFEHKNSIDIIIMENNSSHDEYEDHEQFESQDETDSEEYVDQHPNIIFLNGQGVDYRNVCEILYGAALKDNWKSAESILKENPWLIHQNISHELGSILHIATQAKSFQFVLELMKLMEATDLELKNKYENTAFCLAAMSGFYDIAKAMKAKNENLPNIRCGIDELLPIIATAQCGHKAMVSYLYEITNLDTMLPEERLNLLEITITNEMYEVASDIFNKEKILAKKMLQKGSAFLYMLAQKSLAISKQEGYLKGINEVAYSPVWKNIIISAFSMVKSQFITVEKNLLEKQAGRLFEELWTECKKTAEKRLLKYLEKDKLLHFAAKTGNVEFLVVVINNHPDLIWKLDRGWSIIHVAVLYREEKVFNLIHQIGGMKNLLIQKIDANGNNILHLAGRLGLSNTLNSKEKTMPPSFLRVSGAALQMQREILWFKEVEKLVPPFLLKVKNFDEKTPRELFTEEHKQLLKDGEKWMKDTANSCMLVASLIATMVFAVGFTVPGGNNSNNGIPILLNSKGFMVFVISDAVALFNSIVSIIMFLSILISRYGEDDFLVSLPTKLFFGLTALFLSIVSMLVAFAATFFLVYSKNTIWEPKLIIVCAGIPVALFGCLQYKLWFDVARSTYRSKLLFRLDKHKVY</sequence>
<dbReference type="GO" id="GO:0016020">
    <property type="term" value="C:membrane"/>
    <property type="evidence" value="ECO:0007669"/>
    <property type="project" value="TreeGrafter"/>
</dbReference>
<evidence type="ECO:0000259" key="3">
    <source>
        <dbReference type="Pfam" id="PF13962"/>
    </source>
</evidence>
<dbReference type="Gene3D" id="1.25.40.20">
    <property type="entry name" value="Ankyrin repeat-containing domain"/>
    <property type="match status" value="2"/>
</dbReference>
<dbReference type="SMART" id="SM00248">
    <property type="entry name" value="ANK"/>
    <property type="match status" value="3"/>
</dbReference>
<feature type="transmembrane region" description="Helical" evidence="2">
    <location>
        <begin position="594"/>
        <end position="615"/>
    </location>
</feature>
<gene>
    <name evidence="4" type="ORF">RDI58_021387</name>
</gene>
<dbReference type="PANTHER" id="PTHR24177">
    <property type="entry name" value="CASKIN"/>
    <property type="match status" value="1"/>
</dbReference>
<accession>A0AAN8Y754</accession>
<keyword evidence="2" id="KW-0472">Membrane</keyword>
<proteinExistence type="predicted"/>
<keyword evidence="5" id="KW-1185">Reference proteome</keyword>
<keyword evidence="2" id="KW-0812">Transmembrane</keyword>
<feature type="compositionally biased region" description="Basic and acidic residues" evidence="1">
    <location>
        <begin position="18"/>
        <end position="29"/>
    </location>
</feature>
<dbReference type="Pfam" id="PF13962">
    <property type="entry name" value="PGG"/>
    <property type="match status" value="1"/>
</dbReference>
<feature type="transmembrane region" description="Helical" evidence="2">
    <location>
        <begin position="517"/>
        <end position="546"/>
    </location>
</feature>
<feature type="region of interest" description="Disordered" evidence="1">
    <location>
        <begin position="16"/>
        <end position="37"/>
    </location>
</feature>
<dbReference type="InterPro" id="IPR002110">
    <property type="entry name" value="Ankyrin_rpt"/>
</dbReference>
<evidence type="ECO:0000256" key="2">
    <source>
        <dbReference type="SAM" id="Phobius"/>
    </source>
</evidence>
<dbReference type="EMBL" id="JBANQN010000009">
    <property type="protein sequence ID" value="KAK6779203.1"/>
    <property type="molecule type" value="Genomic_DNA"/>
</dbReference>
<comment type="caution">
    <text evidence="4">The sequence shown here is derived from an EMBL/GenBank/DDBJ whole genome shotgun (WGS) entry which is preliminary data.</text>
</comment>
<dbReference type="Proteomes" id="UP001371456">
    <property type="component" value="Unassembled WGS sequence"/>
</dbReference>
<organism evidence="4 5">
    <name type="scientific">Solanum bulbocastanum</name>
    <name type="common">Wild potato</name>
    <dbReference type="NCBI Taxonomy" id="147425"/>
    <lineage>
        <taxon>Eukaryota</taxon>
        <taxon>Viridiplantae</taxon>
        <taxon>Streptophyta</taxon>
        <taxon>Embryophyta</taxon>
        <taxon>Tracheophyta</taxon>
        <taxon>Spermatophyta</taxon>
        <taxon>Magnoliopsida</taxon>
        <taxon>eudicotyledons</taxon>
        <taxon>Gunneridae</taxon>
        <taxon>Pentapetalae</taxon>
        <taxon>asterids</taxon>
        <taxon>lamiids</taxon>
        <taxon>Solanales</taxon>
        <taxon>Solanaceae</taxon>
        <taxon>Solanoideae</taxon>
        <taxon>Solaneae</taxon>
        <taxon>Solanum</taxon>
    </lineage>
</organism>
<feature type="domain" description="PGG" evidence="3">
    <location>
        <begin position="469"/>
        <end position="582"/>
    </location>
</feature>
<feature type="transmembrane region" description="Helical" evidence="2">
    <location>
        <begin position="479"/>
        <end position="497"/>
    </location>
</feature>
<reference evidence="4 5" key="1">
    <citation type="submission" date="2024-02" db="EMBL/GenBank/DDBJ databases">
        <title>de novo genome assembly of Solanum bulbocastanum strain 11H21.</title>
        <authorList>
            <person name="Hosaka A.J."/>
        </authorList>
    </citation>
    <scope>NUCLEOTIDE SEQUENCE [LARGE SCALE GENOMIC DNA]</scope>
    <source>
        <tissue evidence="4">Young leaves</tissue>
    </source>
</reference>
<protein>
    <recommendedName>
        <fullName evidence="3">PGG domain-containing protein</fullName>
    </recommendedName>
</protein>
<evidence type="ECO:0000313" key="4">
    <source>
        <dbReference type="EMBL" id="KAK6779203.1"/>
    </source>
</evidence>